<reference evidence="1" key="2">
    <citation type="journal article" date="2022" name="New Phytol.">
        <title>Evolutionary transition to the ectomycorrhizal habit in the genomes of a hyperdiverse lineage of mushroom-forming fungi.</title>
        <authorList>
            <person name="Looney B."/>
            <person name="Miyauchi S."/>
            <person name="Morin E."/>
            <person name="Drula E."/>
            <person name="Courty P.E."/>
            <person name="Kohler A."/>
            <person name="Kuo A."/>
            <person name="LaButti K."/>
            <person name="Pangilinan J."/>
            <person name="Lipzen A."/>
            <person name="Riley R."/>
            <person name="Andreopoulos W."/>
            <person name="He G."/>
            <person name="Johnson J."/>
            <person name="Nolan M."/>
            <person name="Tritt A."/>
            <person name="Barry K.W."/>
            <person name="Grigoriev I.V."/>
            <person name="Nagy L.G."/>
            <person name="Hibbett D."/>
            <person name="Henrissat B."/>
            <person name="Matheny P.B."/>
            <person name="Labbe J."/>
            <person name="Martin F.M."/>
        </authorList>
    </citation>
    <scope>NUCLEOTIDE SEQUENCE</scope>
    <source>
        <strain evidence="1">HHB10654</strain>
    </source>
</reference>
<accession>A0ACB8TFC3</accession>
<dbReference type="EMBL" id="MU277191">
    <property type="protein sequence ID" value="KAI0067144.1"/>
    <property type="molecule type" value="Genomic_DNA"/>
</dbReference>
<evidence type="ECO:0000313" key="2">
    <source>
        <dbReference type="Proteomes" id="UP000814140"/>
    </source>
</evidence>
<keyword evidence="2" id="KW-1185">Reference proteome</keyword>
<dbReference type="Proteomes" id="UP000814140">
    <property type="component" value="Unassembled WGS sequence"/>
</dbReference>
<sequence>MPTSVFVRTLPIESLSDGLRVVRRRHIYRIVVDYCKASRAPPILRQRFQALSARFAHVSRPACAAARINLSKNSHFPVMEDGFFDVYNSEEIRQGVNTSGSTGYDAFESGGIRPRNTSTLALSIWNARQGVDFEYGVWCTAADRTSTLARRPETLSYYPFHRPVTITTVGILTTASFVDNVGLPTPYVSSTFSPLYQADRWALDNILDFYSRLPQGCSPHRAPESDIYVDRYIPYDSSETSASFRPFDAVFDGRPGYLRGGLVEAMPRINPAELRRRDIVVYATSVERFWMPQSDKSWSWIARLKLDSITLLQHERREFPLGIPREVKSESKLKQVHQALDWTNSYVLVFDLVKSSERANCGNDSLTSLSKASVHEIQGPGTIYYEDRRGLRTGTGGKEFPRKFDDRAHSNAVHHLKSSMHSYAIQQLCLLPTPSSPLASRSSLDGLPFDVDGIGGAVPIFPSSVTRGIPPSSSLDGEPRDGNDDISIHEVLLGKECQESGLINNASSSFHSTARGLLITHWNTSTATLPRSKKHPNTPGWRHKHSSTTRSYNISHVAMSISKELEYYRDVGSAVFQGGLYPRNSEAKPNRSLGLSIQEMTVDGTPHPSSSPLYEWKDSKTTFDDSVVELLYSHGRDQPLRIWMVGAIEDHDIRYLGRSTGYAFTNMRPLYGDSLRGANEVLAHWTSEEDMNFQPYANDGASLSRWSKFPTRRLFDARNIDNPLHSQDFLVDSDFRKGDLVLQECMLKRFPAMAWKTQHIVTNTRSCAFASCRPAQPKCDDFVPAWETPSMSCECQIKSCPFREEFNFTGIDGAPGVAIVGHDSTVLSYPRFAMVGGHHSNFLFQTYIHAMA</sequence>
<protein>
    <submittedName>
        <fullName evidence="1">Uncharacterized protein</fullName>
    </submittedName>
</protein>
<comment type="caution">
    <text evidence="1">The sequence shown here is derived from an EMBL/GenBank/DDBJ whole genome shotgun (WGS) entry which is preliminary data.</text>
</comment>
<organism evidence="1 2">
    <name type="scientific">Artomyces pyxidatus</name>
    <dbReference type="NCBI Taxonomy" id="48021"/>
    <lineage>
        <taxon>Eukaryota</taxon>
        <taxon>Fungi</taxon>
        <taxon>Dikarya</taxon>
        <taxon>Basidiomycota</taxon>
        <taxon>Agaricomycotina</taxon>
        <taxon>Agaricomycetes</taxon>
        <taxon>Russulales</taxon>
        <taxon>Auriscalpiaceae</taxon>
        <taxon>Artomyces</taxon>
    </lineage>
</organism>
<gene>
    <name evidence="1" type="ORF">BV25DRAFT_1835451</name>
</gene>
<proteinExistence type="predicted"/>
<name>A0ACB8TFC3_9AGAM</name>
<reference evidence="1" key="1">
    <citation type="submission" date="2021-03" db="EMBL/GenBank/DDBJ databases">
        <authorList>
            <consortium name="DOE Joint Genome Institute"/>
            <person name="Ahrendt S."/>
            <person name="Looney B.P."/>
            <person name="Miyauchi S."/>
            <person name="Morin E."/>
            <person name="Drula E."/>
            <person name="Courty P.E."/>
            <person name="Chicoki N."/>
            <person name="Fauchery L."/>
            <person name="Kohler A."/>
            <person name="Kuo A."/>
            <person name="Labutti K."/>
            <person name="Pangilinan J."/>
            <person name="Lipzen A."/>
            <person name="Riley R."/>
            <person name="Andreopoulos W."/>
            <person name="He G."/>
            <person name="Johnson J."/>
            <person name="Barry K.W."/>
            <person name="Grigoriev I.V."/>
            <person name="Nagy L."/>
            <person name="Hibbett D."/>
            <person name="Henrissat B."/>
            <person name="Matheny P.B."/>
            <person name="Labbe J."/>
            <person name="Martin F."/>
        </authorList>
    </citation>
    <scope>NUCLEOTIDE SEQUENCE</scope>
    <source>
        <strain evidence="1">HHB10654</strain>
    </source>
</reference>
<evidence type="ECO:0000313" key="1">
    <source>
        <dbReference type="EMBL" id="KAI0067144.1"/>
    </source>
</evidence>